<dbReference type="GO" id="GO:0004497">
    <property type="term" value="F:monooxygenase activity"/>
    <property type="evidence" value="ECO:0007669"/>
    <property type="project" value="UniProtKB-KW"/>
</dbReference>
<evidence type="ECO:0000313" key="12">
    <source>
        <dbReference type="Proteomes" id="UP000305948"/>
    </source>
</evidence>
<dbReference type="GO" id="GO:0005506">
    <property type="term" value="F:iron ion binding"/>
    <property type="evidence" value="ECO:0007669"/>
    <property type="project" value="InterPro"/>
</dbReference>
<dbReference type="CDD" id="cd11065">
    <property type="entry name" value="CYP64-like"/>
    <property type="match status" value="1"/>
</dbReference>
<dbReference type="InterPro" id="IPR002401">
    <property type="entry name" value="Cyt_P450_E_grp-I"/>
</dbReference>
<keyword evidence="8 10" id="KW-0503">Monooxygenase</keyword>
<dbReference type="Pfam" id="PF00067">
    <property type="entry name" value="p450"/>
    <property type="match status" value="2"/>
</dbReference>
<dbReference type="EMBL" id="ML213521">
    <property type="protein sequence ID" value="TFK47996.1"/>
    <property type="molecule type" value="Genomic_DNA"/>
</dbReference>
<dbReference type="SUPFAM" id="SSF48264">
    <property type="entry name" value="Cytochrome P450"/>
    <property type="match status" value="1"/>
</dbReference>
<dbReference type="InterPro" id="IPR050364">
    <property type="entry name" value="Cytochrome_P450_fung"/>
</dbReference>
<keyword evidence="7 9" id="KW-0408">Iron</keyword>
<dbReference type="GO" id="GO:0016705">
    <property type="term" value="F:oxidoreductase activity, acting on paired donors, with incorporation or reduction of molecular oxygen"/>
    <property type="evidence" value="ECO:0007669"/>
    <property type="project" value="InterPro"/>
</dbReference>
<dbReference type="GO" id="GO:0020037">
    <property type="term" value="F:heme binding"/>
    <property type="evidence" value="ECO:0007669"/>
    <property type="project" value="InterPro"/>
</dbReference>
<dbReference type="PANTHER" id="PTHR46300:SF7">
    <property type="entry name" value="P450, PUTATIVE (EUROFUNG)-RELATED"/>
    <property type="match status" value="1"/>
</dbReference>
<evidence type="ECO:0000256" key="5">
    <source>
        <dbReference type="ARBA" id="ARBA00022723"/>
    </source>
</evidence>
<evidence type="ECO:0000256" key="7">
    <source>
        <dbReference type="ARBA" id="ARBA00023004"/>
    </source>
</evidence>
<accession>A0A5C3MU52</accession>
<comment type="cofactor">
    <cofactor evidence="1 9">
        <name>heme</name>
        <dbReference type="ChEBI" id="CHEBI:30413"/>
    </cofactor>
</comment>
<proteinExistence type="inferred from homology"/>
<protein>
    <submittedName>
        <fullName evidence="11">Cytochrome P450</fullName>
    </submittedName>
</protein>
<dbReference type="PRINTS" id="PR00463">
    <property type="entry name" value="EP450I"/>
</dbReference>
<reference evidence="11 12" key="1">
    <citation type="journal article" date="2019" name="Nat. Ecol. Evol.">
        <title>Megaphylogeny resolves global patterns of mushroom evolution.</title>
        <authorList>
            <person name="Varga T."/>
            <person name="Krizsan K."/>
            <person name="Foldi C."/>
            <person name="Dima B."/>
            <person name="Sanchez-Garcia M."/>
            <person name="Sanchez-Ramirez S."/>
            <person name="Szollosi G.J."/>
            <person name="Szarkandi J.G."/>
            <person name="Papp V."/>
            <person name="Albert L."/>
            <person name="Andreopoulos W."/>
            <person name="Angelini C."/>
            <person name="Antonin V."/>
            <person name="Barry K.W."/>
            <person name="Bougher N.L."/>
            <person name="Buchanan P."/>
            <person name="Buyck B."/>
            <person name="Bense V."/>
            <person name="Catcheside P."/>
            <person name="Chovatia M."/>
            <person name="Cooper J."/>
            <person name="Damon W."/>
            <person name="Desjardin D."/>
            <person name="Finy P."/>
            <person name="Geml J."/>
            <person name="Haridas S."/>
            <person name="Hughes K."/>
            <person name="Justo A."/>
            <person name="Karasinski D."/>
            <person name="Kautmanova I."/>
            <person name="Kiss B."/>
            <person name="Kocsube S."/>
            <person name="Kotiranta H."/>
            <person name="LaButti K.M."/>
            <person name="Lechner B.E."/>
            <person name="Liimatainen K."/>
            <person name="Lipzen A."/>
            <person name="Lukacs Z."/>
            <person name="Mihaltcheva S."/>
            <person name="Morgado L.N."/>
            <person name="Niskanen T."/>
            <person name="Noordeloos M.E."/>
            <person name="Ohm R.A."/>
            <person name="Ortiz-Santana B."/>
            <person name="Ovrebo C."/>
            <person name="Racz N."/>
            <person name="Riley R."/>
            <person name="Savchenko A."/>
            <person name="Shiryaev A."/>
            <person name="Soop K."/>
            <person name="Spirin V."/>
            <person name="Szebenyi C."/>
            <person name="Tomsovsky M."/>
            <person name="Tulloss R.E."/>
            <person name="Uehling J."/>
            <person name="Grigoriev I.V."/>
            <person name="Vagvolgyi C."/>
            <person name="Papp T."/>
            <person name="Martin F.M."/>
            <person name="Miettinen O."/>
            <person name="Hibbett D.S."/>
            <person name="Nagy L.G."/>
        </authorList>
    </citation>
    <scope>NUCLEOTIDE SEQUENCE [LARGE SCALE GENOMIC DNA]</scope>
    <source>
        <strain evidence="11 12">OMC1185</strain>
    </source>
</reference>
<organism evidence="11 12">
    <name type="scientific">Heliocybe sulcata</name>
    <dbReference type="NCBI Taxonomy" id="5364"/>
    <lineage>
        <taxon>Eukaryota</taxon>
        <taxon>Fungi</taxon>
        <taxon>Dikarya</taxon>
        <taxon>Basidiomycota</taxon>
        <taxon>Agaricomycotina</taxon>
        <taxon>Agaricomycetes</taxon>
        <taxon>Gloeophyllales</taxon>
        <taxon>Gloeophyllaceae</taxon>
        <taxon>Heliocybe</taxon>
    </lineage>
</organism>
<evidence type="ECO:0000256" key="9">
    <source>
        <dbReference type="PIRSR" id="PIRSR602401-1"/>
    </source>
</evidence>
<evidence type="ECO:0000256" key="8">
    <source>
        <dbReference type="ARBA" id="ARBA00023033"/>
    </source>
</evidence>
<evidence type="ECO:0000256" key="2">
    <source>
        <dbReference type="ARBA" id="ARBA00005179"/>
    </source>
</evidence>
<dbReference type="InterPro" id="IPR001128">
    <property type="entry name" value="Cyt_P450"/>
</dbReference>
<evidence type="ECO:0000313" key="11">
    <source>
        <dbReference type="EMBL" id="TFK47996.1"/>
    </source>
</evidence>
<dbReference type="InterPro" id="IPR036396">
    <property type="entry name" value="Cyt_P450_sf"/>
</dbReference>
<keyword evidence="12" id="KW-1185">Reference proteome</keyword>
<dbReference type="STRING" id="5364.A0A5C3MU52"/>
<dbReference type="PROSITE" id="PS00086">
    <property type="entry name" value="CYTOCHROME_P450"/>
    <property type="match status" value="1"/>
</dbReference>
<feature type="binding site" description="axial binding residue" evidence="9">
    <location>
        <position position="397"/>
    </location>
    <ligand>
        <name>heme</name>
        <dbReference type="ChEBI" id="CHEBI:30413"/>
    </ligand>
    <ligandPart>
        <name>Fe</name>
        <dbReference type="ChEBI" id="CHEBI:18248"/>
    </ligandPart>
</feature>
<dbReference type="OrthoDB" id="2789670at2759"/>
<dbReference type="AlphaFoldDB" id="A0A5C3MU52"/>
<evidence type="ECO:0000256" key="1">
    <source>
        <dbReference type="ARBA" id="ARBA00001971"/>
    </source>
</evidence>
<name>A0A5C3MU52_9AGAM</name>
<comment type="pathway">
    <text evidence="2">Secondary metabolite biosynthesis.</text>
</comment>
<sequence>MATLPPGPRGLPLIGNMLALPNEFQWLRMEEWHKQYGDIVHVSVFGQPMIVLNSLEAIKAAFDKKPGIYSDRPRMVMMNELLGWDHNVVTMRYGPAWRDIRRDFNQHFRQGAVYRYHPIFLRQLRKLLADILAQPEEILEHLSLAVAVPGAFLVEAIPLRMSNIMPCDSLAINVHPVKYIPSWFPGASFQRKAHVWKGYTQALANKPFEAFKANARSDGTVRSSVAETMLQAAFEDQDHDHREHLIKAICRTAYGAGSDTTAATAHNFVLAMAMYPEVQRKAQQELDAVVGSQRLPDFSDRENLPYINAIVKEVTRWQPILPLSIAHASSGDDYLLGYFIPKGSLVVGNTWSLTHSPAYYPDPEEFKPERFLTADGKLNNNVLDPYMLIFGYGRRICPGRYFADASLFSIFSGILATFDIAPHVGKDGSFVKLKPVMLPGAIVHPAPFQCVVKPRSSNTVELVRRAHEIQMNPENVDHSA</sequence>
<evidence type="ECO:0000256" key="10">
    <source>
        <dbReference type="RuleBase" id="RU000461"/>
    </source>
</evidence>
<dbReference type="PRINTS" id="PR00385">
    <property type="entry name" value="P450"/>
</dbReference>
<gene>
    <name evidence="11" type="ORF">OE88DRAFT_1714236</name>
</gene>
<comment type="similarity">
    <text evidence="3 10">Belongs to the cytochrome P450 family.</text>
</comment>
<dbReference type="InterPro" id="IPR017972">
    <property type="entry name" value="Cyt_P450_CS"/>
</dbReference>
<keyword evidence="4 9" id="KW-0349">Heme</keyword>
<dbReference type="PANTHER" id="PTHR46300">
    <property type="entry name" value="P450, PUTATIVE (EUROFUNG)-RELATED-RELATED"/>
    <property type="match status" value="1"/>
</dbReference>
<keyword evidence="5 9" id="KW-0479">Metal-binding</keyword>
<keyword evidence="6 10" id="KW-0560">Oxidoreductase</keyword>
<evidence type="ECO:0000256" key="4">
    <source>
        <dbReference type="ARBA" id="ARBA00022617"/>
    </source>
</evidence>
<evidence type="ECO:0000256" key="3">
    <source>
        <dbReference type="ARBA" id="ARBA00010617"/>
    </source>
</evidence>
<dbReference type="Proteomes" id="UP000305948">
    <property type="component" value="Unassembled WGS sequence"/>
</dbReference>
<dbReference type="Gene3D" id="1.10.630.10">
    <property type="entry name" value="Cytochrome P450"/>
    <property type="match status" value="1"/>
</dbReference>
<evidence type="ECO:0000256" key="6">
    <source>
        <dbReference type="ARBA" id="ARBA00023002"/>
    </source>
</evidence>